<comment type="caution">
    <text evidence="1">The sequence shown here is derived from an EMBL/GenBank/DDBJ whole genome shotgun (WGS) entry which is preliminary data.</text>
</comment>
<accession>A0AAW2G010</accession>
<organism evidence="1 2">
    <name type="scientific">Cardiocondyla obscurior</name>
    <dbReference type="NCBI Taxonomy" id="286306"/>
    <lineage>
        <taxon>Eukaryota</taxon>
        <taxon>Metazoa</taxon>
        <taxon>Ecdysozoa</taxon>
        <taxon>Arthropoda</taxon>
        <taxon>Hexapoda</taxon>
        <taxon>Insecta</taxon>
        <taxon>Pterygota</taxon>
        <taxon>Neoptera</taxon>
        <taxon>Endopterygota</taxon>
        <taxon>Hymenoptera</taxon>
        <taxon>Apocrita</taxon>
        <taxon>Aculeata</taxon>
        <taxon>Formicoidea</taxon>
        <taxon>Formicidae</taxon>
        <taxon>Myrmicinae</taxon>
        <taxon>Cardiocondyla</taxon>
    </lineage>
</organism>
<dbReference type="AlphaFoldDB" id="A0AAW2G010"/>
<name>A0AAW2G010_9HYME</name>
<protein>
    <submittedName>
        <fullName evidence="1">Uncharacterized protein</fullName>
    </submittedName>
</protein>
<gene>
    <name evidence="1" type="ORF">PUN28_008518</name>
</gene>
<evidence type="ECO:0000313" key="1">
    <source>
        <dbReference type="EMBL" id="KAL0120888.1"/>
    </source>
</evidence>
<dbReference type="Proteomes" id="UP001430953">
    <property type="component" value="Unassembled WGS sequence"/>
</dbReference>
<reference evidence="1 2" key="1">
    <citation type="submission" date="2023-03" db="EMBL/GenBank/DDBJ databases">
        <title>High recombination rates correlate with genetic variation in Cardiocondyla obscurior ants.</title>
        <authorList>
            <person name="Errbii M."/>
        </authorList>
    </citation>
    <scope>NUCLEOTIDE SEQUENCE [LARGE SCALE GENOMIC DNA]</scope>
    <source>
        <strain evidence="1">Alpha-2009</strain>
        <tissue evidence="1">Whole body</tissue>
    </source>
</reference>
<keyword evidence="2" id="KW-1185">Reference proteome</keyword>
<proteinExistence type="predicted"/>
<dbReference type="EMBL" id="JADYXP020000007">
    <property type="protein sequence ID" value="KAL0120888.1"/>
    <property type="molecule type" value="Genomic_DNA"/>
</dbReference>
<evidence type="ECO:0000313" key="2">
    <source>
        <dbReference type="Proteomes" id="UP001430953"/>
    </source>
</evidence>
<sequence length="95" mass="10968">MPIIMAPPAEDLSELTSGSKNTLLLGSLDPFFSFFWPELMSSRARCFLSTMLRRPIINIPPGKFRNNKATWKGNLAVYFLQRNFLARNDFRVDNR</sequence>